<comment type="caution">
    <text evidence="2">The sequence shown here is derived from an EMBL/GenBank/DDBJ whole genome shotgun (WGS) entry which is preliminary data.</text>
</comment>
<dbReference type="Pfam" id="PF12937">
    <property type="entry name" value="F-box-like"/>
    <property type="match status" value="1"/>
</dbReference>
<dbReference type="CDD" id="cd09917">
    <property type="entry name" value="F-box_SF"/>
    <property type="match status" value="1"/>
</dbReference>
<feature type="domain" description="F-box" evidence="1">
    <location>
        <begin position="1"/>
        <end position="45"/>
    </location>
</feature>
<organism evidence="2 3">
    <name type="scientific">Wickerhamomyces mucosus</name>
    <dbReference type="NCBI Taxonomy" id="1378264"/>
    <lineage>
        <taxon>Eukaryota</taxon>
        <taxon>Fungi</taxon>
        <taxon>Dikarya</taxon>
        <taxon>Ascomycota</taxon>
        <taxon>Saccharomycotina</taxon>
        <taxon>Saccharomycetes</taxon>
        <taxon>Phaffomycetales</taxon>
        <taxon>Wickerhamomycetaceae</taxon>
        <taxon>Wickerhamomyces</taxon>
    </lineage>
</organism>
<dbReference type="Gene3D" id="1.20.1280.50">
    <property type="match status" value="1"/>
</dbReference>
<dbReference type="InterPro" id="IPR036047">
    <property type="entry name" value="F-box-like_dom_sf"/>
</dbReference>
<dbReference type="SUPFAM" id="SSF81383">
    <property type="entry name" value="F-box domain"/>
    <property type="match status" value="1"/>
</dbReference>
<dbReference type="SMART" id="SM00256">
    <property type="entry name" value="FBOX"/>
    <property type="match status" value="1"/>
</dbReference>
<evidence type="ECO:0000313" key="3">
    <source>
        <dbReference type="Proteomes" id="UP000769528"/>
    </source>
</evidence>
<evidence type="ECO:0000313" key="2">
    <source>
        <dbReference type="EMBL" id="KAH3667113.1"/>
    </source>
</evidence>
<sequence length="537" mass="62385">MVLDQIHEEVLLHIIDFLPQNDLCSLSLTCKKLNKLSSTKLYQNICITRLPVMRSSRWYIDSRFSYISSLRDAMVNDEINDYVIYLKVESLIQSLRNGKTSLVKNVTILDKVFRNEEDLKSLNELSNILKNAENIESLDIFDHRLQEVHFPQLKQIDLTTTDGHEIAIPEDKLSITIHAHQGLLKIMDPQNLRSVKSLTLHDAEIAGLRILKGFRDAGLNQPVELDRLSFSHFHGLHDYNTNLRELDAEVLNLCIDLRNVQELEMTIGCEVEDCGCLDTFLDELAPRFESLIKVSLMEKIFKKKHDLTEHWDVAINRFLLNIPTTSRLKSLIINHDTPLYGSIEDGVDGNYLRRKRLYETSLPYFTGLECLISNTLMSTVSCYEVLTSDLLWNGCECDYCKKFLPYFDEYLMNHAIYTERGARFIDMISPKLFGIVGIELLKRLPLDQISTLDFWRFAPVEKKWAFHGYDTITCFEDYDCLFDERFYEPLIICITHFLKPIIEVLTTQLPNLKTVVFSNIYFTLNDKGEIQCLYDNE</sequence>
<keyword evidence="3" id="KW-1185">Reference proteome</keyword>
<dbReference type="InterPro" id="IPR001810">
    <property type="entry name" value="F-box_dom"/>
</dbReference>
<dbReference type="PROSITE" id="PS50181">
    <property type="entry name" value="FBOX"/>
    <property type="match status" value="1"/>
</dbReference>
<dbReference type="EMBL" id="JAEUBF010001392">
    <property type="protein sequence ID" value="KAH3667113.1"/>
    <property type="molecule type" value="Genomic_DNA"/>
</dbReference>
<evidence type="ECO:0000259" key="1">
    <source>
        <dbReference type="PROSITE" id="PS50181"/>
    </source>
</evidence>
<proteinExistence type="predicted"/>
<dbReference type="Proteomes" id="UP000769528">
    <property type="component" value="Unassembled WGS sequence"/>
</dbReference>
<accession>A0A9P8T5K8</accession>
<dbReference type="AlphaFoldDB" id="A0A9P8T5K8"/>
<reference evidence="2" key="1">
    <citation type="journal article" date="2021" name="Open Biol.">
        <title>Shared evolutionary footprints suggest mitochondrial oxidative damage underlies multiple complex I losses in fungi.</title>
        <authorList>
            <person name="Schikora-Tamarit M.A."/>
            <person name="Marcet-Houben M."/>
            <person name="Nosek J."/>
            <person name="Gabaldon T."/>
        </authorList>
    </citation>
    <scope>NUCLEOTIDE SEQUENCE</scope>
    <source>
        <strain evidence="2">CBS6341</strain>
    </source>
</reference>
<reference evidence="2" key="2">
    <citation type="submission" date="2021-01" db="EMBL/GenBank/DDBJ databases">
        <authorList>
            <person name="Schikora-Tamarit M.A."/>
        </authorList>
    </citation>
    <scope>NUCLEOTIDE SEQUENCE</scope>
    <source>
        <strain evidence="2">CBS6341</strain>
    </source>
</reference>
<dbReference type="OrthoDB" id="3976101at2759"/>
<name>A0A9P8T5K8_9ASCO</name>
<gene>
    <name evidence="2" type="ORF">WICMUC_005460</name>
</gene>
<protein>
    <recommendedName>
        <fullName evidence="1">F-box domain-containing protein</fullName>
    </recommendedName>
</protein>